<evidence type="ECO:0000313" key="6">
    <source>
        <dbReference type="Proteomes" id="UP000275925"/>
    </source>
</evidence>
<dbReference type="InterPro" id="IPR028098">
    <property type="entry name" value="Glyco_trans_4-like_N"/>
</dbReference>
<dbReference type="CDD" id="cd03811">
    <property type="entry name" value="GT4_GT28_WabH-like"/>
    <property type="match status" value="1"/>
</dbReference>
<dbReference type="PANTHER" id="PTHR12526">
    <property type="entry name" value="GLYCOSYLTRANSFERASE"/>
    <property type="match status" value="1"/>
</dbReference>
<protein>
    <submittedName>
        <fullName evidence="5">Glycosyl transferase group 1</fullName>
    </submittedName>
</protein>
<feature type="domain" description="Glycosyl transferase family 1" evidence="3">
    <location>
        <begin position="183"/>
        <end position="346"/>
    </location>
</feature>
<organism evidence="5 6">
    <name type="scientific">Candidatus Termititenax persephonae</name>
    <dbReference type="NCBI Taxonomy" id="2218525"/>
    <lineage>
        <taxon>Bacteria</taxon>
        <taxon>Bacillati</taxon>
        <taxon>Candidatus Margulisiibacteriota</taxon>
        <taxon>Candidatus Termititenacia</taxon>
        <taxon>Candidatus Termititenacales</taxon>
        <taxon>Candidatus Termititenacaceae</taxon>
        <taxon>Candidatus Termititenax</taxon>
    </lineage>
</organism>
<dbReference type="EMBL" id="BGZO01000028">
    <property type="protein sequence ID" value="GBR76457.1"/>
    <property type="molecule type" value="Genomic_DNA"/>
</dbReference>
<keyword evidence="1" id="KW-0328">Glycosyltransferase</keyword>
<dbReference type="Pfam" id="PF00534">
    <property type="entry name" value="Glycos_transf_1"/>
    <property type="match status" value="1"/>
</dbReference>
<proteinExistence type="predicted"/>
<keyword evidence="6" id="KW-1185">Reference proteome</keyword>
<evidence type="ECO:0000313" key="5">
    <source>
        <dbReference type="EMBL" id="GBR76457.1"/>
    </source>
</evidence>
<evidence type="ECO:0000259" key="3">
    <source>
        <dbReference type="Pfam" id="PF00534"/>
    </source>
</evidence>
<name>A0A388TH44_9BACT</name>
<dbReference type="PANTHER" id="PTHR12526:SF510">
    <property type="entry name" value="D-INOSITOL 3-PHOSPHATE GLYCOSYLTRANSFERASE"/>
    <property type="match status" value="1"/>
</dbReference>
<evidence type="ECO:0000259" key="4">
    <source>
        <dbReference type="Pfam" id="PF13439"/>
    </source>
</evidence>
<reference evidence="5 6" key="1">
    <citation type="journal article" date="2019" name="ISME J.">
        <title>Genome analyses of uncultured TG2/ZB3 bacteria in 'Margulisbacteria' specifically attached to ectosymbiotic spirochetes of protists in the termite gut.</title>
        <authorList>
            <person name="Utami Y.D."/>
            <person name="Kuwahara H."/>
            <person name="Igai K."/>
            <person name="Murakami T."/>
            <person name="Sugaya K."/>
            <person name="Morikawa T."/>
            <person name="Nagura Y."/>
            <person name="Yuki M."/>
            <person name="Deevong P."/>
            <person name="Inoue T."/>
            <person name="Kihara K."/>
            <person name="Lo N."/>
            <person name="Yamada A."/>
            <person name="Ohkuma M."/>
            <person name="Hongoh Y."/>
        </authorList>
    </citation>
    <scope>NUCLEOTIDE SEQUENCE [LARGE SCALE GENOMIC DNA]</scope>
    <source>
        <strain evidence="5">NkOx7-02</strain>
    </source>
</reference>
<dbReference type="Proteomes" id="UP000275925">
    <property type="component" value="Unassembled WGS sequence"/>
</dbReference>
<dbReference type="GO" id="GO:0016757">
    <property type="term" value="F:glycosyltransferase activity"/>
    <property type="evidence" value="ECO:0007669"/>
    <property type="project" value="UniProtKB-KW"/>
</dbReference>
<feature type="domain" description="Glycosyltransferase subfamily 4-like N-terminal" evidence="4">
    <location>
        <begin position="14"/>
        <end position="170"/>
    </location>
</feature>
<evidence type="ECO:0000256" key="1">
    <source>
        <dbReference type="ARBA" id="ARBA00022676"/>
    </source>
</evidence>
<sequence>MKIFMYIYSLHTGGGAENVLYKLALFLRKKGWQVYVCGMLDEKPSFEDSMTAQGIKVIRLRSNHNPLRTLPRLVKVLRQVRPDIMLNWLYPCIITGGIAGRIASVPCLISNLRGPDLKKKKLKVLLDGIVARCCYDGHIAVSQNVKDVFVRREKYPADKVTVINNGLDLAAEKYIKKISRSAVRRAWRLTAKNIVIGTLGRLYPEKNQQLLLKAFAWLALRLPEARLLLVGDGPMRQALERLAAELGISDKVIFTGWQSDTYRYLRLMDIYVLPSLYEGHSGSILQAWACRLPVVGAQTTGIRDLITDGKDGLLFSLKNPQELANIILNLLAYPKFAQKLAAAGQQTVTENYAEKKMYAGYLNYLKGSPAQNPPPRR</sequence>
<gene>
    <name evidence="5" type="ORF">NO2_0999</name>
</gene>
<keyword evidence="2 5" id="KW-0808">Transferase</keyword>
<dbReference type="Gene3D" id="3.40.50.2000">
    <property type="entry name" value="Glycogen Phosphorylase B"/>
    <property type="match status" value="2"/>
</dbReference>
<accession>A0A388TH44</accession>
<dbReference type="SUPFAM" id="SSF53756">
    <property type="entry name" value="UDP-Glycosyltransferase/glycogen phosphorylase"/>
    <property type="match status" value="1"/>
</dbReference>
<comment type="caution">
    <text evidence="5">The sequence shown here is derived from an EMBL/GenBank/DDBJ whole genome shotgun (WGS) entry which is preliminary data.</text>
</comment>
<dbReference type="AlphaFoldDB" id="A0A388TH44"/>
<evidence type="ECO:0000256" key="2">
    <source>
        <dbReference type="ARBA" id="ARBA00022679"/>
    </source>
</evidence>
<dbReference type="Pfam" id="PF13439">
    <property type="entry name" value="Glyco_transf_4"/>
    <property type="match status" value="1"/>
</dbReference>
<dbReference type="InterPro" id="IPR001296">
    <property type="entry name" value="Glyco_trans_1"/>
</dbReference>